<accession>A0A1J6KGQ7</accession>
<dbReference type="PANTHER" id="PTHR31890">
    <property type="entry name" value="PLANT INVERTASE/PECTIN METHYLESTERASE INHIBITOR SUPERFAMILY PROTEIN"/>
    <property type="match status" value="1"/>
</dbReference>
<dbReference type="InterPro" id="IPR035513">
    <property type="entry name" value="Invertase/methylesterase_inhib"/>
</dbReference>
<dbReference type="Gramene" id="OIT21079">
    <property type="protein sequence ID" value="OIT21079"/>
    <property type="gene ID" value="A4A49_40378"/>
</dbReference>
<feature type="chain" id="PRO_5012611163" description="Pectinesterase inhibitor domain-containing protein" evidence="1">
    <location>
        <begin position="25"/>
        <end position="189"/>
    </location>
</feature>
<dbReference type="SUPFAM" id="SSF101148">
    <property type="entry name" value="Plant invertase/pectin methylesterase inhibitor"/>
    <property type="match status" value="1"/>
</dbReference>
<organism evidence="3 4">
    <name type="scientific">Nicotiana attenuata</name>
    <name type="common">Coyote tobacco</name>
    <dbReference type="NCBI Taxonomy" id="49451"/>
    <lineage>
        <taxon>Eukaryota</taxon>
        <taxon>Viridiplantae</taxon>
        <taxon>Streptophyta</taxon>
        <taxon>Embryophyta</taxon>
        <taxon>Tracheophyta</taxon>
        <taxon>Spermatophyta</taxon>
        <taxon>Magnoliopsida</taxon>
        <taxon>eudicotyledons</taxon>
        <taxon>Gunneridae</taxon>
        <taxon>Pentapetalae</taxon>
        <taxon>asterids</taxon>
        <taxon>lamiids</taxon>
        <taxon>Solanales</taxon>
        <taxon>Solanaceae</taxon>
        <taxon>Nicotianoideae</taxon>
        <taxon>Nicotianeae</taxon>
        <taxon>Nicotiana</taxon>
    </lineage>
</organism>
<sequence>MSSSINVSILAIFILGFFCATSEPDSPKLVDKACAWGSTDWNSSFCLDVLKSSPLIISAEDLLHLTLSIIETGLINATRTQIYIGEKLKGNIIGVESKSALGQCLNLYGQIIGLYKSALVNVEKHKLYDAASFEFSIAANNAEYCQGWLLLSGISDADVSSGNKFIKYLSLTGYTVVNDLIISDWLIKK</sequence>
<dbReference type="OMA" id="ANNAEYC"/>
<protein>
    <recommendedName>
        <fullName evidence="2">Pectinesterase inhibitor domain-containing protein</fullName>
    </recommendedName>
</protein>
<dbReference type="PANTHER" id="PTHR31890:SF9">
    <property type="entry name" value="PLANT INVERTASE_PECTIN METHYLESTERASE INHIBITOR SUPERFAMILY PROTEIN"/>
    <property type="match status" value="1"/>
</dbReference>
<evidence type="ECO:0000256" key="1">
    <source>
        <dbReference type="SAM" id="SignalP"/>
    </source>
</evidence>
<evidence type="ECO:0000259" key="2">
    <source>
        <dbReference type="Pfam" id="PF04043"/>
    </source>
</evidence>
<dbReference type="Gene3D" id="1.20.140.40">
    <property type="entry name" value="Invertase/pectin methylesterase inhibitor family protein"/>
    <property type="match status" value="1"/>
</dbReference>
<keyword evidence="1" id="KW-0732">Signal</keyword>
<keyword evidence="4" id="KW-1185">Reference proteome</keyword>
<evidence type="ECO:0000313" key="3">
    <source>
        <dbReference type="EMBL" id="OIT21079.1"/>
    </source>
</evidence>
<feature type="signal peptide" evidence="1">
    <location>
        <begin position="1"/>
        <end position="24"/>
    </location>
</feature>
<comment type="caution">
    <text evidence="3">The sequence shown here is derived from an EMBL/GenBank/DDBJ whole genome shotgun (WGS) entry which is preliminary data.</text>
</comment>
<feature type="domain" description="Pectinesterase inhibitor" evidence="2">
    <location>
        <begin position="29"/>
        <end position="149"/>
    </location>
</feature>
<dbReference type="InterPro" id="IPR006501">
    <property type="entry name" value="Pectinesterase_inhib_dom"/>
</dbReference>
<reference evidence="3" key="1">
    <citation type="submission" date="2016-11" db="EMBL/GenBank/DDBJ databases">
        <title>The genome of Nicotiana attenuata.</title>
        <authorList>
            <person name="Xu S."/>
            <person name="Brockmoeller T."/>
            <person name="Gaquerel E."/>
            <person name="Navarro A."/>
            <person name="Kuhl H."/>
            <person name="Gase K."/>
            <person name="Ling Z."/>
            <person name="Zhou W."/>
            <person name="Kreitzer C."/>
            <person name="Stanke M."/>
            <person name="Tang H."/>
            <person name="Lyons E."/>
            <person name="Pandey P."/>
            <person name="Pandey S.P."/>
            <person name="Timmermann B."/>
            <person name="Baldwin I.T."/>
        </authorList>
    </citation>
    <scope>NUCLEOTIDE SEQUENCE [LARGE SCALE GENOMIC DNA]</scope>
    <source>
        <strain evidence="3">UT</strain>
    </source>
</reference>
<name>A0A1J6KGQ7_NICAT</name>
<dbReference type="EMBL" id="MJEQ01004622">
    <property type="protein sequence ID" value="OIT21079.1"/>
    <property type="molecule type" value="Genomic_DNA"/>
</dbReference>
<dbReference type="Proteomes" id="UP000187609">
    <property type="component" value="Unassembled WGS sequence"/>
</dbReference>
<proteinExistence type="predicted"/>
<dbReference type="AlphaFoldDB" id="A0A1J6KGQ7"/>
<dbReference type="SMR" id="A0A1J6KGQ7"/>
<dbReference type="NCBIfam" id="TIGR01614">
    <property type="entry name" value="PME_inhib"/>
    <property type="match status" value="1"/>
</dbReference>
<dbReference type="GO" id="GO:0004857">
    <property type="term" value="F:enzyme inhibitor activity"/>
    <property type="evidence" value="ECO:0007669"/>
    <property type="project" value="InterPro"/>
</dbReference>
<dbReference type="STRING" id="49451.A0A1J6KGQ7"/>
<gene>
    <name evidence="3" type="ORF">A4A49_40378</name>
</gene>
<evidence type="ECO:0000313" key="4">
    <source>
        <dbReference type="Proteomes" id="UP000187609"/>
    </source>
</evidence>
<dbReference type="Pfam" id="PF04043">
    <property type="entry name" value="PMEI"/>
    <property type="match status" value="1"/>
</dbReference>